<keyword evidence="2 8" id="KW-0378">Hydrolase</keyword>
<dbReference type="SUPFAM" id="SSF49899">
    <property type="entry name" value="Concanavalin A-like lectins/glucanases"/>
    <property type="match status" value="1"/>
</dbReference>
<evidence type="ECO:0000259" key="9">
    <source>
        <dbReference type="PROSITE" id="PS51762"/>
    </source>
</evidence>
<evidence type="ECO:0000256" key="3">
    <source>
        <dbReference type="ARBA" id="ARBA00023157"/>
    </source>
</evidence>
<evidence type="ECO:0000313" key="11">
    <source>
        <dbReference type="Proteomes" id="UP001085076"/>
    </source>
</evidence>
<dbReference type="GO" id="GO:0016762">
    <property type="term" value="F:xyloglucan:xyloglucosyl transferase activity"/>
    <property type="evidence" value="ECO:0007669"/>
    <property type="project" value="UniProtKB-EC"/>
</dbReference>
<evidence type="ECO:0000256" key="8">
    <source>
        <dbReference type="RuleBase" id="RU361120"/>
    </source>
</evidence>
<comment type="subcellular location">
    <subcellularLocation>
        <location evidence="8">Secreted</location>
        <location evidence="8">Cell wall</location>
    </subcellularLocation>
    <subcellularLocation>
        <location evidence="8">Secreted</location>
        <location evidence="8">Extracellular space</location>
        <location evidence="8">Apoplast</location>
    </subcellularLocation>
</comment>
<dbReference type="OrthoDB" id="4781at2759"/>
<dbReference type="EMBL" id="JAGGNH010000001">
    <property type="protein sequence ID" value="KAJ0984194.1"/>
    <property type="molecule type" value="Genomic_DNA"/>
</dbReference>
<reference evidence="10" key="1">
    <citation type="submission" date="2021-03" db="EMBL/GenBank/DDBJ databases">
        <authorList>
            <person name="Li Z."/>
            <person name="Yang C."/>
        </authorList>
    </citation>
    <scope>NUCLEOTIDE SEQUENCE</scope>
    <source>
        <strain evidence="10">Dzin_1.0</strain>
        <tissue evidence="10">Leaf</tissue>
    </source>
</reference>
<dbReference type="InterPro" id="IPR013320">
    <property type="entry name" value="ConA-like_dom_sf"/>
</dbReference>
<dbReference type="GO" id="GO:0004553">
    <property type="term" value="F:hydrolase activity, hydrolyzing O-glycosyl compounds"/>
    <property type="evidence" value="ECO:0007669"/>
    <property type="project" value="InterPro"/>
</dbReference>
<keyword evidence="3" id="KW-1015">Disulfide bond</keyword>
<dbReference type="GO" id="GO:0010411">
    <property type="term" value="P:xyloglucan metabolic process"/>
    <property type="evidence" value="ECO:0007669"/>
    <property type="project" value="InterPro"/>
</dbReference>
<feature type="active site" description="Nucleophile" evidence="6">
    <location>
        <position position="100"/>
    </location>
</feature>
<dbReference type="FunFam" id="2.60.120.200:FF:000025">
    <property type="entry name" value="Xyloglucan endotransglucosylase/hydrolase"/>
    <property type="match status" value="1"/>
</dbReference>
<dbReference type="PIRSF" id="PIRSF005604">
    <property type="entry name" value="XET"/>
    <property type="match status" value="1"/>
</dbReference>
<comment type="PTM">
    <text evidence="8">Contains at least one intrachain disulfide bond essential for its enzymatic activity.</text>
</comment>
<keyword evidence="8" id="KW-0961">Cell wall biogenesis/degradation</keyword>
<keyword evidence="8" id="KW-0964">Secreted</keyword>
<dbReference type="GO" id="GO:0048046">
    <property type="term" value="C:apoplast"/>
    <property type="evidence" value="ECO:0007669"/>
    <property type="project" value="UniProtKB-SubCell"/>
</dbReference>
<feature type="signal peptide" evidence="8">
    <location>
        <begin position="1"/>
        <end position="24"/>
    </location>
</feature>
<dbReference type="GO" id="GO:0042546">
    <property type="term" value="P:cell wall biogenesis"/>
    <property type="evidence" value="ECO:0007669"/>
    <property type="project" value="InterPro"/>
</dbReference>
<dbReference type="EC" id="2.4.1.207" evidence="8"/>
<gene>
    <name evidence="10" type="ORF">J5N97_002550</name>
</gene>
<dbReference type="Pfam" id="PF06955">
    <property type="entry name" value="XET_C"/>
    <property type="match status" value="1"/>
</dbReference>
<comment type="caution">
    <text evidence="10">The sequence shown here is derived from an EMBL/GenBank/DDBJ whole genome shotgun (WGS) entry which is preliminary data.</text>
</comment>
<dbReference type="CDD" id="cd02176">
    <property type="entry name" value="GH16_XET"/>
    <property type="match status" value="1"/>
</dbReference>
<comment type="similarity">
    <text evidence="8">Belongs to the glycosyl hydrolase 16 family.</text>
</comment>
<proteinExistence type="inferred from homology"/>
<keyword evidence="11" id="KW-1185">Reference proteome</keyword>
<keyword evidence="8" id="KW-0052">Apoplast</keyword>
<evidence type="ECO:0000256" key="7">
    <source>
        <dbReference type="PIRSR" id="PIRSR005604-2"/>
    </source>
</evidence>
<comment type="function">
    <text evidence="8">Catalyzes xyloglucan endohydrolysis (XEH) and/or endotransglycosylation (XET). Cleaves and religates xyloglucan polymers, an essential constituent of the primary cell wall, and thereby participates in cell wall construction of growing tissues.</text>
</comment>
<dbReference type="InterPro" id="IPR044791">
    <property type="entry name" value="Beta-glucanase/XTH"/>
</dbReference>
<dbReference type="PROSITE" id="PS01034">
    <property type="entry name" value="GH16_1"/>
    <property type="match status" value="1"/>
</dbReference>
<keyword evidence="8" id="KW-0732">Signal</keyword>
<reference evidence="10" key="2">
    <citation type="journal article" date="2022" name="Hortic Res">
        <title>The genome of Dioscorea zingiberensis sheds light on the biosynthesis, origin and evolution of the medicinally important diosgenin saponins.</title>
        <authorList>
            <person name="Li Y."/>
            <person name="Tan C."/>
            <person name="Li Z."/>
            <person name="Guo J."/>
            <person name="Li S."/>
            <person name="Chen X."/>
            <person name="Wang C."/>
            <person name="Dai X."/>
            <person name="Yang H."/>
            <person name="Song W."/>
            <person name="Hou L."/>
            <person name="Xu J."/>
            <person name="Tong Z."/>
            <person name="Xu A."/>
            <person name="Yuan X."/>
            <person name="Wang W."/>
            <person name="Yang Q."/>
            <person name="Chen L."/>
            <person name="Sun Z."/>
            <person name="Wang K."/>
            <person name="Pan B."/>
            <person name="Chen J."/>
            <person name="Bao Y."/>
            <person name="Liu F."/>
            <person name="Qi X."/>
            <person name="Gang D.R."/>
            <person name="Wen J."/>
            <person name="Li J."/>
        </authorList>
    </citation>
    <scope>NUCLEOTIDE SEQUENCE</scope>
    <source>
        <strain evidence="10">Dzin_1.0</strain>
    </source>
</reference>
<feature type="glycosylation site" description="N-linked (GlcNAc...) asparagine" evidence="7">
    <location>
        <position position="108"/>
    </location>
</feature>
<evidence type="ECO:0000256" key="6">
    <source>
        <dbReference type="PIRSR" id="PIRSR005604-1"/>
    </source>
</evidence>
<keyword evidence="4" id="KW-0325">Glycoprotein</keyword>
<dbReference type="Gene3D" id="2.60.120.200">
    <property type="match status" value="1"/>
</dbReference>
<keyword evidence="8" id="KW-0134">Cell wall</keyword>
<evidence type="ECO:0000256" key="4">
    <source>
        <dbReference type="ARBA" id="ARBA00023180"/>
    </source>
</evidence>
<feature type="domain" description="GH16" evidence="9">
    <location>
        <begin position="25"/>
        <end position="214"/>
    </location>
</feature>
<dbReference type="Pfam" id="PF00722">
    <property type="entry name" value="Glyco_hydro_16"/>
    <property type="match status" value="1"/>
</dbReference>
<name>A0A9D5D3Y8_9LILI</name>
<protein>
    <recommendedName>
        <fullName evidence="8">Xyloglucan endotransglucosylase/hydrolase</fullName>
        <ecNumber evidence="8">2.4.1.207</ecNumber>
    </recommendedName>
</protein>
<feature type="active site" description="Proton donor" evidence="6">
    <location>
        <position position="104"/>
    </location>
</feature>
<evidence type="ECO:0000256" key="1">
    <source>
        <dbReference type="ARBA" id="ARBA00022679"/>
    </source>
</evidence>
<keyword evidence="5 8" id="KW-0326">Glycosidase</keyword>
<dbReference type="Proteomes" id="UP001085076">
    <property type="component" value="Miscellaneous, Linkage group lg01"/>
</dbReference>
<dbReference type="PANTHER" id="PTHR31062">
    <property type="entry name" value="XYLOGLUCAN ENDOTRANSGLUCOSYLASE/HYDROLASE PROTEIN 8-RELATED"/>
    <property type="match status" value="1"/>
</dbReference>
<keyword evidence="1 8" id="KW-0808">Transferase</keyword>
<evidence type="ECO:0000313" key="10">
    <source>
        <dbReference type="EMBL" id="KAJ0984194.1"/>
    </source>
</evidence>
<dbReference type="InterPro" id="IPR016455">
    <property type="entry name" value="XTH"/>
</dbReference>
<sequence>MAQVHLTMFLASILAISLIAAASGAIQDSVKISWGEDRAEISENGELLTLKLDQGSGSGFQSNDEYLFAEVSISLKLVAGNSAGTVTAFYLSSIGDEHDEIDFEFLGNASGSPYTVHTNVFDKGVGNREQQFYLWFDPTMDFHTYTILWNKKNIIFSVDGTVIRVYKNNAAKGAGYPSDQPMRVYSSLWNAEDWATQGGKVKTDWSKAPFRAFYRNYIANACVWSAGGTACSSVPTSWMDYEITSQEVSKMKELQKTYMVYNYCEDKNRFGQTMPVECGLALN</sequence>
<feature type="chain" id="PRO_5039746860" description="Xyloglucan endotransglucosylase/hydrolase" evidence="8">
    <location>
        <begin position="25"/>
        <end position="283"/>
    </location>
</feature>
<dbReference type="AlphaFoldDB" id="A0A9D5D3Y8"/>
<evidence type="ECO:0000256" key="2">
    <source>
        <dbReference type="ARBA" id="ARBA00022801"/>
    </source>
</evidence>
<evidence type="ECO:0000256" key="5">
    <source>
        <dbReference type="ARBA" id="ARBA00023295"/>
    </source>
</evidence>
<dbReference type="PROSITE" id="PS51762">
    <property type="entry name" value="GH16_2"/>
    <property type="match status" value="1"/>
</dbReference>
<dbReference type="InterPro" id="IPR000757">
    <property type="entry name" value="Beta-glucanase-like"/>
</dbReference>
<dbReference type="InterPro" id="IPR010713">
    <property type="entry name" value="XET_C"/>
</dbReference>
<organism evidence="10 11">
    <name type="scientific">Dioscorea zingiberensis</name>
    <dbReference type="NCBI Taxonomy" id="325984"/>
    <lineage>
        <taxon>Eukaryota</taxon>
        <taxon>Viridiplantae</taxon>
        <taxon>Streptophyta</taxon>
        <taxon>Embryophyta</taxon>
        <taxon>Tracheophyta</taxon>
        <taxon>Spermatophyta</taxon>
        <taxon>Magnoliopsida</taxon>
        <taxon>Liliopsida</taxon>
        <taxon>Dioscoreales</taxon>
        <taxon>Dioscoreaceae</taxon>
        <taxon>Dioscorea</taxon>
    </lineage>
</organism>
<dbReference type="GO" id="GO:0071555">
    <property type="term" value="P:cell wall organization"/>
    <property type="evidence" value="ECO:0007669"/>
    <property type="project" value="UniProtKB-KW"/>
</dbReference>
<dbReference type="InterPro" id="IPR008263">
    <property type="entry name" value="GH16_AS"/>
</dbReference>
<accession>A0A9D5D3Y8</accession>